<dbReference type="InterPro" id="IPR036116">
    <property type="entry name" value="FN3_sf"/>
</dbReference>
<feature type="transmembrane region" description="Helical" evidence="2">
    <location>
        <begin position="234"/>
        <end position="256"/>
    </location>
</feature>
<dbReference type="Gene3D" id="2.60.40.10">
    <property type="entry name" value="Immunoglobulins"/>
    <property type="match status" value="2"/>
</dbReference>
<dbReference type="SUPFAM" id="SSF49265">
    <property type="entry name" value="Fibronectin type III"/>
    <property type="match status" value="2"/>
</dbReference>
<feature type="domain" description="Fibronectin type-III" evidence="4">
    <location>
        <begin position="4"/>
        <end position="104"/>
    </location>
</feature>
<dbReference type="Pfam" id="PF01108">
    <property type="entry name" value="Tissue_fac"/>
    <property type="match status" value="1"/>
</dbReference>
<dbReference type="InterPro" id="IPR015373">
    <property type="entry name" value="Interferon/interleukin_rcp_dom"/>
</dbReference>
<feature type="domain" description="Interferon/interleukin receptor" evidence="5">
    <location>
        <begin position="117"/>
        <end position="225"/>
    </location>
</feature>
<keyword evidence="2" id="KW-0472">Membrane</keyword>
<keyword evidence="2" id="KW-1133">Transmembrane helix</keyword>
<protein>
    <recommendedName>
        <fullName evidence="8">Fibronectin type-III domain-containing protein</fullName>
    </recommendedName>
</protein>
<feature type="compositionally biased region" description="Basic and acidic residues" evidence="1">
    <location>
        <begin position="466"/>
        <end position="478"/>
    </location>
</feature>
<proteinExistence type="predicted"/>
<dbReference type="InterPro" id="IPR050650">
    <property type="entry name" value="Type-II_Cytokine-TF_Rcpt"/>
</dbReference>
<gene>
    <name evidence="6" type="ORF">XELAEV_18011493mg</name>
</gene>
<reference evidence="7" key="1">
    <citation type="journal article" date="2016" name="Nature">
        <title>Genome evolution in the allotetraploid frog Xenopus laevis.</title>
        <authorList>
            <person name="Session A.M."/>
            <person name="Uno Y."/>
            <person name="Kwon T."/>
            <person name="Chapman J.A."/>
            <person name="Toyoda A."/>
            <person name="Takahashi S."/>
            <person name="Fukui A."/>
            <person name="Hikosaka A."/>
            <person name="Suzuki A."/>
            <person name="Kondo M."/>
            <person name="van Heeringen S.J."/>
            <person name="Quigley I."/>
            <person name="Heinz S."/>
            <person name="Ogino H."/>
            <person name="Ochi H."/>
            <person name="Hellsten U."/>
            <person name="Lyons J.B."/>
            <person name="Simakov O."/>
            <person name="Putnam N."/>
            <person name="Stites J."/>
            <person name="Kuroki Y."/>
            <person name="Tanaka T."/>
            <person name="Michiue T."/>
            <person name="Watanabe M."/>
            <person name="Bogdanovic O."/>
            <person name="Lister R."/>
            <person name="Georgiou G."/>
            <person name="Paranjpe S.S."/>
            <person name="van Kruijsbergen I."/>
            <person name="Shu S."/>
            <person name="Carlson J."/>
            <person name="Kinoshita T."/>
            <person name="Ohta Y."/>
            <person name="Mawaribuchi S."/>
            <person name="Jenkins J."/>
            <person name="Grimwood J."/>
            <person name="Schmutz J."/>
            <person name="Mitros T."/>
            <person name="Mozaffari S.V."/>
            <person name="Suzuki Y."/>
            <person name="Haramoto Y."/>
            <person name="Yamamoto T.S."/>
            <person name="Takagi C."/>
            <person name="Heald R."/>
            <person name="Miller K."/>
            <person name="Haudenschild C."/>
            <person name="Kitzman J."/>
            <person name="Nakayama T."/>
            <person name="Izutsu Y."/>
            <person name="Robert J."/>
            <person name="Fortriede J."/>
            <person name="Burns K."/>
            <person name="Lotay V."/>
            <person name="Karimi K."/>
            <person name="Yasuoka Y."/>
            <person name="Dichmann D.S."/>
            <person name="Flajnik M.F."/>
            <person name="Houston D.W."/>
            <person name="Shendure J."/>
            <person name="DuPasquier L."/>
            <person name="Vize P.D."/>
            <person name="Zorn A.M."/>
            <person name="Ito M."/>
            <person name="Marcotte E.M."/>
            <person name="Wallingford J.B."/>
            <person name="Ito Y."/>
            <person name="Asashima M."/>
            <person name="Ueno N."/>
            <person name="Matsuda Y."/>
            <person name="Veenstra G.J."/>
            <person name="Fujiyama A."/>
            <person name="Harland R.M."/>
            <person name="Taira M."/>
            <person name="Rokhsar D.S."/>
        </authorList>
    </citation>
    <scope>NUCLEOTIDE SEQUENCE [LARGE SCALE GENOMIC DNA]</scope>
    <source>
        <strain evidence="7">J</strain>
    </source>
</reference>
<evidence type="ECO:0000256" key="1">
    <source>
        <dbReference type="SAM" id="MobiDB-lite"/>
    </source>
</evidence>
<dbReference type="CDD" id="cd00063">
    <property type="entry name" value="FN3"/>
    <property type="match status" value="1"/>
</dbReference>
<sequence>MAGLCLLLLICHLSSSVLSVLQSPENVTIRSANFQHILTWEDTNNNSVIRYRVHYNKFGNPGWAQVPTCTKINKQHCDLTDYFSDLKGFYNARVVSFTRNETSNATTSARFCPVSHTILGPPLVNLSVQGCNVTINIRPPISYFKGTPSMLHNDVYPLITYGIDQWLNNMNLSALDETVYRDNYTLMESLLSPNSNYCVSVKVSLTSLNTRDKKIPSALQCVTTKSAQTEDSQAPYVVIAVSILFLIAIVCVLIALNRAGYICMGWNFFFPKVLKSFPPSMSMDGHKEYVCPAQIVSVEILNNTEKEECNDSDEEMCGQGYAARKKLLDSAQNDSISTLQTSAPSSTNESNLHESCASDLELPQAVTPSPCPMLINTPKVFKISLNSVFVGNPEDLWTNFKKEVPPKEHVDIRTMDVPEVPPDPHDLRLITNILNLGACRASVLKECSPAESSASDDSDADSGAEEMERPFASDYMSR</sequence>
<dbReference type="PANTHER" id="PTHR20859">
    <property type="entry name" value="INTERFERON/INTERLEUKIN RECEPTOR"/>
    <property type="match status" value="1"/>
</dbReference>
<accession>A0A974DNF4</accession>
<keyword evidence="2" id="KW-0812">Transmembrane</keyword>
<dbReference type="Proteomes" id="UP000694892">
    <property type="component" value="Chromosome 2L"/>
</dbReference>
<evidence type="ECO:0000256" key="3">
    <source>
        <dbReference type="SAM" id="SignalP"/>
    </source>
</evidence>
<feature type="signal peptide" evidence="3">
    <location>
        <begin position="1"/>
        <end position="19"/>
    </location>
</feature>
<dbReference type="InterPro" id="IPR003961">
    <property type="entry name" value="FN3_dom"/>
</dbReference>
<evidence type="ECO:0000313" key="6">
    <source>
        <dbReference type="EMBL" id="OCT93822.1"/>
    </source>
</evidence>
<dbReference type="GO" id="GO:0004896">
    <property type="term" value="F:cytokine receptor activity"/>
    <property type="evidence" value="ECO:0007669"/>
    <property type="project" value="TreeGrafter"/>
</dbReference>
<dbReference type="PANTHER" id="PTHR20859:SF84">
    <property type="entry name" value="INTERFERON ALPHA_BETA RECEPTOR 2"/>
    <property type="match status" value="1"/>
</dbReference>
<dbReference type="InterPro" id="IPR013783">
    <property type="entry name" value="Ig-like_fold"/>
</dbReference>
<name>A0A974DNF4_XENLA</name>
<dbReference type="EMBL" id="CM004468">
    <property type="protein sequence ID" value="OCT93822.1"/>
    <property type="molecule type" value="Genomic_DNA"/>
</dbReference>
<evidence type="ECO:0000313" key="7">
    <source>
        <dbReference type="Proteomes" id="UP000694892"/>
    </source>
</evidence>
<evidence type="ECO:0000256" key="2">
    <source>
        <dbReference type="SAM" id="Phobius"/>
    </source>
</evidence>
<feature type="compositionally biased region" description="Acidic residues" evidence="1">
    <location>
        <begin position="454"/>
        <end position="465"/>
    </location>
</feature>
<dbReference type="Pfam" id="PF09294">
    <property type="entry name" value="Interfer-bind"/>
    <property type="match status" value="1"/>
</dbReference>
<feature type="region of interest" description="Disordered" evidence="1">
    <location>
        <begin position="447"/>
        <end position="478"/>
    </location>
</feature>
<dbReference type="AlphaFoldDB" id="A0A974DNF4"/>
<evidence type="ECO:0000259" key="4">
    <source>
        <dbReference type="Pfam" id="PF01108"/>
    </source>
</evidence>
<evidence type="ECO:0008006" key="8">
    <source>
        <dbReference type="Google" id="ProtNLM"/>
    </source>
</evidence>
<keyword evidence="3" id="KW-0732">Signal</keyword>
<dbReference type="GO" id="GO:0005886">
    <property type="term" value="C:plasma membrane"/>
    <property type="evidence" value="ECO:0007669"/>
    <property type="project" value="TreeGrafter"/>
</dbReference>
<evidence type="ECO:0000259" key="5">
    <source>
        <dbReference type="Pfam" id="PF09294"/>
    </source>
</evidence>
<feature type="chain" id="PRO_5037836972" description="Fibronectin type-III domain-containing protein" evidence="3">
    <location>
        <begin position="20"/>
        <end position="478"/>
    </location>
</feature>
<organism evidence="6 7">
    <name type="scientific">Xenopus laevis</name>
    <name type="common">African clawed frog</name>
    <dbReference type="NCBI Taxonomy" id="8355"/>
    <lineage>
        <taxon>Eukaryota</taxon>
        <taxon>Metazoa</taxon>
        <taxon>Chordata</taxon>
        <taxon>Craniata</taxon>
        <taxon>Vertebrata</taxon>
        <taxon>Euteleostomi</taxon>
        <taxon>Amphibia</taxon>
        <taxon>Batrachia</taxon>
        <taxon>Anura</taxon>
        <taxon>Pipoidea</taxon>
        <taxon>Pipidae</taxon>
        <taxon>Xenopodinae</taxon>
        <taxon>Xenopus</taxon>
        <taxon>Xenopus</taxon>
    </lineage>
</organism>